<evidence type="ECO:0000256" key="1">
    <source>
        <dbReference type="ARBA" id="ARBA00022529"/>
    </source>
</evidence>
<accession>A0A350P4P1</accession>
<dbReference type="Gene3D" id="1.10.530.40">
    <property type="match status" value="1"/>
</dbReference>
<comment type="caution">
    <text evidence="3">The sequence shown here is derived from an EMBL/GenBank/DDBJ whole genome shotgun (WGS) entry which is preliminary data.</text>
</comment>
<dbReference type="Proteomes" id="UP000263517">
    <property type="component" value="Unassembled WGS sequence"/>
</dbReference>
<dbReference type="GO" id="GO:0031640">
    <property type="term" value="P:killing of cells of another organism"/>
    <property type="evidence" value="ECO:0007669"/>
    <property type="project" value="UniProtKB-KW"/>
</dbReference>
<protein>
    <submittedName>
        <fullName evidence="3">Uncharacterized protein</fullName>
    </submittedName>
</protein>
<evidence type="ECO:0000256" key="2">
    <source>
        <dbReference type="ARBA" id="ARBA00022638"/>
    </source>
</evidence>
<dbReference type="GO" id="GO:0003796">
    <property type="term" value="F:lysozyme activity"/>
    <property type="evidence" value="ECO:0007669"/>
    <property type="project" value="InterPro"/>
</dbReference>
<gene>
    <name evidence="3" type="ORF">DCW74_11050</name>
</gene>
<organism evidence="3 4">
    <name type="scientific">Alteromonas australica</name>
    <dbReference type="NCBI Taxonomy" id="589873"/>
    <lineage>
        <taxon>Bacteria</taxon>
        <taxon>Pseudomonadati</taxon>
        <taxon>Pseudomonadota</taxon>
        <taxon>Gammaproteobacteria</taxon>
        <taxon>Alteromonadales</taxon>
        <taxon>Alteromonadaceae</taxon>
        <taxon>Alteromonas/Salinimonas group</taxon>
        <taxon>Alteromonas</taxon>
    </lineage>
</organism>
<dbReference type="AlphaFoldDB" id="A0A350P4P1"/>
<reference evidence="3 4" key="1">
    <citation type="journal article" date="2018" name="Nat. Biotechnol.">
        <title>A standardized bacterial taxonomy based on genome phylogeny substantially revises the tree of life.</title>
        <authorList>
            <person name="Parks D.H."/>
            <person name="Chuvochina M."/>
            <person name="Waite D.W."/>
            <person name="Rinke C."/>
            <person name="Skarshewski A."/>
            <person name="Chaumeil P.A."/>
            <person name="Hugenholtz P."/>
        </authorList>
    </citation>
    <scope>NUCLEOTIDE SEQUENCE [LARGE SCALE GENOMIC DNA]</scope>
    <source>
        <strain evidence="3">UBA11978</strain>
    </source>
</reference>
<dbReference type="EMBL" id="DNAN01000392">
    <property type="protein sequence ID" value="HAW76258.1"/>
    <property type="molecule type" value="Genomic_DNA"/>
</dbReference>
<keyword evidence="2" id="KW-0081">Bacteriolytic enzyme</keyword>
<name>A0A350P4P1_9ALTE</name>
<feature type="non-terminal residue" evidence="3">
    <location>
        <position position="1"/>
    </location>
</feature>
<keyword evidence="1" id="KW-0929">Antimicrobial</keyword>
<evidence type="ECO:0000313" key="4">
    <source>
        <dbReference type="Proteomes" id="UP000263517"/>
    </source>
</evidence>
<proteinExistence type="predicted"/>
<evidence type="ECO:0000313" key="3">
    <source>
        <dbReference type="EMBL" id="HAW76258.1"/>
    </source>
</evidence>
<dbReference type="InterPro" id="IPR023347">
    <property type="entry name" value="Lysozyme_dom_sf"/>
</dbReference>
<dbReference type="GO" id="GO:0042742">
    <property type="term" value="P:defense response to bacterium"/>
    <property type="evidence" value="ECO:0007669"/>
    <property type="project" value="UniProtKB-KW"/>
</dbReference>
<sequence>NTITNEETLRQAIEAIGNPPKNSLYYDIAKKSDLLRGLTDEEIREMYKTTVATNEGYKADGDVINVPKAGKSGVTIAGLDLGRPDRGDAEGKIAIISKYVTDKKQIDALKTLMRLQRDEAQDALDKLQAEGLLTREALGLSQEDLDNITADQGKVSFEDFAKKVGNEQRLRELFPGNVLDKMLDVHFNVPGKSTKAGKGRPLPLLKALLKQEEIKKADVEKLAIKYDDYYDKDTVTNKQILGRAEAAAEALRRYAETL</sequence>